<sequence length="69" mass="8099">MEEEEEGEEEGEEEEEEEEPEEEKPSRVELCQERLVLCWSCDLHGDFLVLRFVGGDFDSGCKLRTEFNL</sequence>
<feature type="compositionally biased region" description="Acidic residues" evidence="1">
    <location>
        <begin position="1"/>
        <end position="22"/>
    </location>
</feature>
<evidence type="ECO:0000313" key="2">
    <source>
        <dbReference type="EMBL" id="CAB1425605.1"/>
    </source>
</evidence>
<dbReference type="EMBL" id="CADEAL010000818">
    <property type="protein sequence ID" value="CAB1425605.1"/>
    <property type="molecule type" value="Genomic_DNA"/>
</dbReference>
<keyword evidence="3" id="KW-1185">Reference proteome</keyword>
<dbReference type="AlphaFoldDB" id="A0A9N7U755"/>
<reference evidence="2" key="1">
    <citation type="submission" date="2020-03" db="EMBL/GenBank/DDBJ databases">
        <authorList>
            <person name="Weist P."/>
        </authorList>
    </citation>
    <scope>NUCLEOTIDE SEQUENCE</scope>
</reference>
<accession>A0A9N7U755</accession>
<proteinExistence type="predicted"/>
<protein>
    <submittedName>
        <fullName evidence="2">Uncharacterized protein</fullName>
    </submittedName>
</protein>
<evidence type="ECO:0000256" key="1">
    <source>
        <dbReference type="SAM" id="MobiDB-lite"/>
    </source>
</evidence>
<organism evidence="2 3">
    <name type="scientific">Pleuronectes platessa</name>
    <name type="common">European plaice</name>
    <dbReference type="NCBI Taxonomy" id="8262"/>
    <lineage>
        <taxon>Eukaryota</taxon>
        <taxon>Metazoa</taxon>
        <taxon>Chordata</taxon>
        <taxon>Craniata</taxon>
        <taxon>Vertebrata</taxon>
        <taxon>Euteleostomi</taxon>
        <taxon>Actinopterygii</taxon>
        <taxon>Neopterygii</taxon>
        <taxon>Teleostei</taxon>
        <taxon>Neoteleostei</taxon>
        <taxon>Acanthomorphata</taxon>
        <taxon>Carangaria</taxon>
        <taxon>Pleuronectiformes</taxon>
        <taxon>Pleuronectoidei</taxon>
        <taxon>Pleuronectidae</taxon>
        <taxon>Pleuronectes</taxon>
    </lineage>
</organism>
<gene>
    <name evidence="2" type="ORF">PLEPLA_LOCUS13537</name>
</gene>
<evidence type="ECO:0000313" key="3">
    <source>
        <dbReference type="Proteomes" id="UP001153269"/>
    </source>
</evidence>
<comment type="caution">
    <text evidence="2">The sequence shown here is derived from an EMBL/GenBank/DDBJ whole genome shotgun (WGS) entry which is preliminary data.</text>
</comment>
<name>A0A9N7U755_PLEPL</name>
<dbReference type="Proteomes" id="UP001153269">
    <property type="component" value="Unassembled WGS sequence"/>
</dbReference>
<feature type="region of interest" description="Disordered" evidence="1">
    <location>
        <begin position="1"/>
        <end position="27"/>
    </location>
</feature>